<dbReference type="GO" id="GO:0000976">
    <property type="term" value="F:transcription cis-regulatory region binding"/>
    <property type="evidence" value="ECO:0000318"/>
    <property type="project" value="GO_Central"/>
</dbReference>
<protein>
    <submittedName>
        <fullName evidence="9">Uncharacterized protein</fullName>
    </submittedName>
</protein>
<dbReference type="SUPFAM" id="SSF46689">
    <property type="entry name" value="Homeodomain-like"/>
    <property type="match status" value="1"/>
</dbReference>
<evidence type="ECO:0000256" key="4">
    <source>
        <dbReference type="ARBA" id="ARBA00023125"/>
    </source>
</evidence>
<dbReference type="eggNOG" id="KOG0048">
    <property type="taxonomic scope" value="Eukaryota"/>
</dbReference>
<dbReference type="Gene3D" id="1.10.10.60">
    <property type="entry name" value="Homeodomain-like"/>
    <property type="match status" value="2"/>
</dbReference>
<dbReference type="EMBL" id="KI392518">
    <property type="protein sequence ID" value="ERN14982.1"/>
    <property type="molecule type" value="Genomic_DNA"/>
</dbReference>
<evidence type="ECO:0000256" key="3">
    <source>
        <dbReference type="ARBA" id="ARBA00023015"/>
    </source>
</evidence>
<dbReference type="Gramene" id="ERN14982">
    <property type="protein sequence ID" value="ERN14982"/>
    <property type="gene ID" value="AMTR_s00032p00221670"/>
</dbReference>
<dbReference type="FunFam" id="1.10.10.60:FF:000140">
    <property type="entry name" value="Myb transcription factor"/>
    <property type="match status" value="1"/>
</dbReference>
<dbReference type="Pfam" id="PF00249">
    <property type="entry name" value="Myb_DNA-binding"/>
    <property type="match status" value="2"/>
</dbReference>
<gene>
    <name evidence="9" type="ORF">AMTR_s00032p00221670</name>
</gene>
<dbReference type="KEGG" id="atr:18443261"/>
<keyword evidence="2" id="KW-0677">Repeat</keyword>
<organism evidence="9 10">
    <name type="scientific">Amborella trichopoda</name>
    <dbReference type="NCBI Taxonomy" id="13333"/>
    <lineage>
        <taxon>Eukaryota</taxon>
        <taxon>Viridiplantae</taxon>
        <taxon>Streptophyta</taxon>
        <taxon>Embryophyta</taxon>
        <taxon>Tracheophyta</taxon>
        <taxon>Spermatophyta</taxon>
        <taxon>Magnoliopsida</taxon>
        <taxon>Amborellales</taxon>
        <taxon>Amborellaceae</taxon>
        <taxon>Amborella</taxon>
    </lineage>
</organism>
<keyword evidence="4" id="KW-0238">DNA-binding</keyword>
<name>U5D0R5_AMBTC</name>
<evidence type="ECO:0000313" key="9">
    <source>
        <dbReference type="EMBL" id="ERN14982.1"/>
    </source>
</evidence>
<evidence type="ECO:0000259" key="7">
    <source>
        <dbReference type="PROSITE" id="PS50090"/>
    </source>
</evidence>
<dbReference type="Proteomes" id="UP000017836">
    <property type="component" value="Unassembled WGS sequence"/>
</dbReference>
<dbReference type="HOGENOM" id="CLU_880939_0_0_1"/>
<dbReference type="OrthoDB" id="2143914at2759"/>
<evidence type="ECO:0000256" key="6">
    <source>
        <dbReference type="ARBA" id="ARBA00023242"/>
    </source>
</evidence>
<dbReference type="GO" id="GO:0005634">
    <property type="term" value="C:nucleus"/>
    <property type="evidence" value="ECO:0000318"/>
    <property type="project" value="GO_Central"/>
</dbReference>
<dbReference type="PROSITE" id="PS50090">
    <property type="entry name" value="MYB_LIKE"/>
    <property type="match status" value="2"/>
</dbReference>
<dbReference type="InterPro" id="IPR051953">
    <property type="entry name" value="Plant_SW-associated_TFs"/>
</dbReference>
<dbReference type="InterPro" id="IPR001005">
    <property type="entry name" value="SANT/Myb"/>
</dbReference>
<dbReference type="PANTHER" id="PTHR47997">
    <property type="entry name" value="MYB DOMAIN PROTEIN 55"/>
    <property type="match status" value="1"/>
</dbReference>
<keyword evidence="10" id="KW-1185">Reference proteome</keyword>
<feature type="domain" description="HTH myb-type" evidence="8">
    <location>
        <begin position="61"/>
        <end position="115"/>
    </location>
</feature>
<dbReference type="PROSITE" id="PS51294">
    <property type="entry name" value="HTH_MYB"/>
    <property type="match status" value="2"/>
</dbReference>
<evidence type="ECO:0000256" key="2">
    <source>
        <dbReference type="ARBA" id="ARBA00022737"/>
    </source>
</evidence>
<dbReference type="FunFam" id="1.10.10.60:FF:000185">
    <property type="entry name" value="MYB transcription factor"/>
    <property type="match status" value="1"/>
</dbReference>
<dbReference type="AlphaFoldDB" id="U5D0R5"/>
<evidence type="ECO:0000313" key="10">
    <source>
        <dbReference type="Proteomes" id="UP000017836"/>
    </source>
</evidence>
<reference evidence="10" key="1">
    <citation type="journal article" date="2013" name="Science">
        <title>The Amborella genome and the evolution of flowering plants.</title>
        <authorList>
            <consortium name="Amborella Genome Project"/>
        </authorList>
    </citation>
    <scope>NUCLEOTIDE SEQUENCE [LARGE SCALE GENOMIC DNA]</scope>
</reference>
<dbReference type="InterPro" id="IPR017930">
    <property type="entry name" value="Myb_dom"/>
</dbReference>
<proteinExistence type="predicted"/>
<dbReference type="PANTHER" id="PTHR47997:SF76">
    <property type="entry name" value="OS07G0497500 PROTEIN"/>
    <property type="match status" value="1"/>
</dbReference>
<feature type="domain" description="Myb-like" evidence="7">
    <location>
        <begin position="61"/>
        <end position="111"/>
    </location>
</feature>
<sequence>MGHHCCNKQKVRRGLWSPEEDEKLIRYVTTYGHRCWSSVPKEAGLQRCGKSCRLRWINYLRPDLKRGSFSPQEERIIIDVHNLVGNRWAQIAKHLPGRTDNEVKNYWNSCIKKKLVSQGLDPNTDNNISLPSANSTALMREKQSCANNTWIESREMRELPQLLNQESRASSGFAILPPTPPILFSTHMRAFSLSETPLPCLSTEKEWSGNSLWASNTEAADLEGQRPLSMFLEAADFDGCNDTNSNRVNNSSNSESDLSVVNAQSFGYGYGCGYGGVSPFEQFDVDFMGSPTVTSGFSSQGILRNVRSLDQHLWGT</sequence>
<dbReference type="InterPro" id="IPR009057">
    <property type="entry name" value="Homeodomain-like_sf"/>
</dbReference>
<keyword evidence="5" id="KW-0804">Transcription</keyword>
<feature type="domain" description="HTH myb-type" evidence="8">
    <location>
        <begin position="8"/>
        <end position="60"/>
    </location>
</feature>
<comment type="subcellular location">
    <subcellularLocation>
        <location evidence="1">Nucleus</location>
    </subcellularLocation>
</comment>
<feature type="domain" description="Myb-like" evidence="7">
    <location>
        <begin position="8"/>
        <end position="60"/>
    </location>
</feature>
<accession>U5D0R5</accession>
<dbReference type="GO" id="GO:0006355">
    <property type="term" value="P:regulation of DNA-templated transcription"/>
    <property type="evidence" value="ECO:0000318"/>
    <property type="project" value="GO_Central"/>
</dbReference>
<evidence type="ECO:0000256" key="1">
    <source>
        <dbReference type="ARBA" id="ARBA00004123"/>
    </source>
</evidence>
<dbReference type="CDD" id="cd00167">
    <property type="entry name" value="SANT"/>
    <property type="match status" value="2"/>
</dbReference>
<evidence type="ECO:0000259" key="8">
    <source>
        <dbReference type="PROSITE" id="PS51294"/>
    </source>
</evidence>
<evidence type="ECO:0000256" key="5">
    <source>
        <dbReference type="ARBA" id="ARBA00023163"/>
    </source>
</evidence>
<dbReference type="SMART" id="SM00717">
    <property type="entry name" value="SANT"/>
    <property type="match status" value="2"/>
</dbReference>
<keyword evidence="6" id="KW-0539">Nucleus</keyword>
<keyword evidence="3" id="KW-0805">Transcription regulation</keyword>